<sequence>MILLKHRPSQVLNICRSYSSIKTTDISKHFKLREISRSVPGKPLVILFDWLYAKPSAVDKYCNLYHDRGLDVLTVRGKVSQFLWPPKSFLLTEDLLKYLLETRPFQKYVIHAFSIGAYNYDVCMYLANQNKEKYGEFSSRIQGQILDSITIGTYEQMSRGVSSILPSNPIIRKSTMKIVDTYYKLTSKKTLKQYDILVQFFKNDPIRVPTLFFYAKNDPMCHVESIEEMIEKWREMDELEVFSRHWDESVHCAHLKYHQDEYLQELDDFLKTINL</sequence>
<dbReference type="AlphaFoldDB" id="V4AUP0"/>
<dbReference type="KEGG" id="lgi:LOTGIDRAFT_201542"/>
<dbReference type="InterPro" id="IPR008547">
    <property type="entry name" value="DUF829_TMEM53"/>
</dbReference>
<dbReference type="InterPro" id="IPR029058">
    <property type="entry name" value="AB_hydrolase_fold"/>
</dbReference>
<dbReference type="Pfam" id="PF05705">
    <property type="entry name" value="DUF829"/>
    <property type="match status" value="1"/>
</dbReference>
<dbReference type="CTD" id="20245470"/>
<dbReference type="SUPFAM" id="SSF53474">
    <property type="entry name" value="alpha/beta-Hydrolases"/>
    <property type="match status" value="1"/>
</dbReference>
<dbReference type="GeneID" id="20245470"/>
<dbReference type="RefSeq" id="XP_009050657.1">
    <property type="nucleotide sequence ID" value="XM_009052409.1"/>
</dbReference>
<dbReference type="OrthoDB" id="77878at2759"/>
<dbReference type="PANTHER" id="PTHR20908:SF1">
    <property type="entry name" value="LD15586P"/>
    <property type="match status" value="1"/>
</dbReference>
<organism evidence="1 2">
    <name type="scientific">Lottia gigantea</name>
    <name type="common">Giant owl limpet</name>
    <dbReference type="NCBI Taxonomy" id="225164"/>
    <lineage>
        <taxon>Eukaryota</taxon>
        <taxon>Metazoa</taxon>
        <taxon>Spiralia</taxon>
        <taxon>Lophotrochozoa</taxon>
        <taxon>Mollusca</taxon>
        <taxon>Gastropoda</taxon>
        <taxon>Patellogastropoda</taxon>
        <taxon>Lottioidea</taxon>
        <taxon>Lottiidae</taxon>
        <taxon>Lottia</taxon>
    </lineage>
</organism>
<dbReference type="Proteomes" id="UP000030746">
    <property type="component" value="Unassembled WGS sequence"/>
</dbReference>
<dbReference type="EMBL" id="KB201224">
    <property type="protein sequence ID" value="ESO98660.1"/>
    <property type="molecule type" value="Genomic_DNA"/>
</dbReference>
<dbReference type="Gene3D" id="3.40.50.1820">
    <property type="entry name" value="alpha/beta hydrolase"/>
    <property type="match status" value="1"/>
</dbReference>
<protein>
    <submittedName>
        <fullName evidence="1">Uncharacterized protein</fullName>
    </submittedName>
</protein>
<reference evidence="1 2" key="1">
    <citation type="journal article" date="2013" name="Nature">
        <title>Insights into bilaterian evolution from three spiralian genomes.</title>
        <authorList>
            <person name="Simakov O."/>
            <person name="Marletaz F."/>
            <person name="Cho S.J."/>
            <person name="Edsinger-Gonzales E."/>
            <person name="Havlak P."/>
            <person name="Hellsten U."/>
            <person name="Kuo D.H."/>
            <person name="Larsson T."/>
            <person name="Lv J."/>
            <person name="Arendt D."/>
            <person name="Savage R."/>
            <person name="Osoegawa K."/>
            <person name="de Jong P."/>
            <person name="Grimwood J."/>
            <person name="Chapman J.A."/>
            <person name="Shapiro H."/>
            <person name="Aerts A."/>
            <person name="Otillar R.P."/>
            <person name="Terry A.Y."/>
            <person name="Boore J.L."/>
            <person name="Grigoriev I.V."/>
            <person name="Lindberg D.R."/>
            <person name="Seaver E.C."/>
            <person name="Weisblat D.A."/>
            <person name="Putnam N.H."/>
            <person name="Rokhsar D.S."/>
        </authorList>
    </citation>
    <scope>NUCLEOTIDE SEQUENCE [LARGE SCALE GENOMIC DNA]</scope>
</reference>
<dbReference type="GO" id="GO:0017171">
    <property type="term" value="F:serine hydrolase activity"/>
    <property type="evidence" value="ECO:0007669"/>
    <property type="project" value="TreeGrafter"/>
</dbReference>
<accession>V4AUP0</accession>
<name>V4AUP0_LOTGI</name>
<evidence type="ECO:0000313" key="2">
    <source>
        <dbReference type="Proteomes" id="UP000030746"/>
    </source>
</evidence>
<dbReference type="HOGENOM" id="CLU_060004_1_0_1"/>
<dbReference type="OMA" id="GVMHFLW"/>
<dbReference type="PANTHER" id="PTHR20908">
    <property type="entry name" value="LD15586P"/>
    <property type="match status" value="1"/>
</dbReference>
<evidence type="ECO:0000313" key="1">
    <source>
        <dbReference type="EMBL" id="ESO98660.1"/>
    </source>
</evidence>
<gene>
    <name evidence="1" type="ORF">LOTGIDRAFT_201542</name>
</gene>
<keyword evidence="2" id="KW-1185">Reference proteome</keyword>
<proteinExistence type="predicted"/>